<dbReference type="Proteomes" id="UP001153076">
    <property type="component" value="Unassembled WGS sequence"/>
</dbReference>
<comment type="caution">
    <text evidence="1">The sequence shown here is derived from an EMBL/GenBank/DDBJ whole genome shotgun (WGS) entry which is preliminary data.</text>
</comment>
<evidence type="ECO:0000313" key="1">
    <source>
        <dbReference type="EMBL" id="KAJ8436350.1"/>
    </source>
</evidence>
<accession>A0A9Q1QD41</accession>
<protein>
    <submittedName>
        <fullName evidence="1">Uncharacterized protein</fullName>
    </submittedName>
</protein>
<keyword evidence="2" id="KW-1185">Reference proteome</keyword>
<evidence type="ECO:0000313" key="2">
    <source>
        <dbReference type="Proteomes" id="UP001153076"/>
    </source>
</evidence>
<dbReference type="AlphaFoldDB" id="A0A9Q1QD41"/>
<proteinExistence type="predicted"/>
<gene>
    <name evidence="1" type="ORF">Cgig2_009915</name>
</gene>
<organism evidence="1 2">
    <name type="scientific">Carnegiea gigantea</name>
    <dbReference type="NCBI Taxonomy" id="171969"/>
    <lineage>
        <taxon>Eukaryota</taxon>
        <taxon>Viridiplantae</taxon>
        <taxon>Streptophyta</taxon>
        <taxon>Embryophyta</taxon>
        <taxon>Tracheophyta</taxon>
        <taxon>Spermatophyta</taxon>
        <taxon>Magnoliopsida</taxon>
        <taxon>eudicotyledons</taxon>
        <taxon>Gunneridae</taxon>
        <taxon>Pentapetalae</taxon>
        <taxon>Caryophyllales</taxon>
        <taxon>Cactineae</taxon>
        <taxon>Cactaceae</taxon>
        <taxon>Cactoideae</taxon>
        <taxon>Echinocereeae</taxon>
        <taxon>Carnegiea</taxon>
    </lineage>
</organism>
<sequence length="179" mass="19950">MGTEDTSYGAGRGQGKSDVSLTGSGVVIETSSFHKQGFSKKCKKTYDMDEEIECNFGALSKLASILGIPIMADKNTVEKNMVHYARVLIEMPIMEKLSKRIHFEDERVQSECAAKCSQYHAATRQHARLMWKKAKNATRQKMLNLCIAGVTACGRREMPFDFNTKKGKSTKSQQAACKQ</sequence>
<name>A0A9Q1QD41_9CARY</name>
<reference evidence="1" key="1">
    <citation type="submission" date="2022-04" db="EMBL/GenBank/DDBJ databases">
        <title>Carnegiea gigantea Genome sequencing and assembly v2.</title>
        <authorList>
            <person name="Copetti D."/>
            <person name="Sanderson M.J."/>
            <person name="Burquez A."/>
            <person name="Wojciechowski M.F."/>
        </authorList>
    </citation>
    <scope>NUCLEOTIDE SEQUENCE</scope>
    <source>
        <strain evidence="1">SGP5-SGP5p</strain>
        <tissue evidence="1">Aerial part</tissue>
    </source>
</reference>
<dbReference type="OrthoDB" id="851886at2759"/>
<dbReference type="EMBL" id="JAKOGI010000349">
    <property type="protein sequence ID" value="KAJ8436350.1"/>
    <property type="molecule type" value="Genomic_DNA"/>
</dbReference>